<dbReference type="Gene3D" id="1.25.10.10">
    <property type="entry name" value="Leucine-rich Repeat Variant"/>
    <property type="match status" value="1"/>
</dbReference>
<gene>
    <name evidence="1" type="ORF">IE077_004059</name>
</gene>
<dbReference type="InterPro" id="IPR011989">
    <property type="entry name" value="ARM-like"/>
</dbReference>
<dbReference type="InterPro" id="IPR016024">
    <property type="entry name" value="ARM-type_fold"/>
</dbReference>
<evidence type="ECO:0000313" key="2">
    <source>
        <dbReference type="Proteomes" id="UP000823046"/>
    </source>
</evidence>
<sequence length="485" mass="54422">MQRHLPSSVDVEPLSRDSELFLNETETLIPPNEKEVKSLLLELKSLPGLTTLAHTQDLQVYENQLESVIKAMSRLLLTAKGPNKGWLLNSNALSRICGLLRMPQNFLMDPTVFPLLQHVLDILNHILQPLPSQTTSGYSSSERNSATKDSGVQTPLWEGKMLSSSEICFDRVIDLIIEHTQNGETLIYLFELRDMYIRCDCFQLFRMLYEYSSHSPDSVSERTKRNHFTIGTELPLSMPSNIDLNPLTKTQQKLSAVLLSHPKSLAAIIDTLQGATADFVRNEALSLLIALTEHHQEMQDIVLFQGCIETLCGILTEEMGMLSRYWQHSDGLDTSSLILPFVSRNSLIFIRNLMQNPHCVKYLREAGFITFLCKMILSVLTVADELILHVNKPDRIFSFNTEDFHTSAISEALDLLIDIASPFVISPSKIDTSVTSDSLPSVDQFQSAPSLPASTSASTVLFQEELKASRRAFVQNDFLEFASVS</sequence>
<comment type="caution">
    <text evidence="1">The sequence shown here is derived from an EMBL/GenBank/DDBJ whole genome shotgun (WGS) entry which is preliminary data.</text>
</comment>
<evidence type="ECO:0000313" key="1">
    <source>
        <dbReference type="EMBL" id="KAF8819730.1"/>
    </source>
</evidence>
<proteinExistence type="predicted"/>
<dbReference type="SUPFAM" id="SSF48371">
    <property type="entry name" value="ARM repeat"/>
    <property type="match status" value="2"/>
</dbReference>
<dbReference type="EMBL" id="JADAQX010000622">
    <property type="protein sequence ID" value="KAF8819730.1"/>
    <property type="molecule type" value="Genomic_DNA"/>
</dbReference>
<name>A0ABQ7J7R4_9APIC</name>
<keyword evidence="2" id="KW-1185">Reference proteome</keyword>
<feature type="non-terminal residue" evidence="1">
    <location>
        <position position="485"/>
    </location>
</feature>
<organism evidence="1 2">
    <name type="scientific">Cardiosporidium cionae</name>
    <dbReference type="NCBI Taxonomy" id="476202"/>
    <lineage>
        <taxon>Eukaryota</taxon>
        <taxon>Sar</taxon>
        <taxon>Alveolata</taxon>
        <taxon>Apicomplexa</taxon>
        <taxon>Aconoidasida</taxon>
        <taxon>Nephromycida</taxon>
        <taxon>Cardiosporidium</taxon>
    </lineage>
</organism>
<protein>
    <submittedName>
        <fullName evidence="1">Uncharacterized protein</fullName>
    </submittedName>
</protein>
<dbReference type="Proteomes" id="UP000823046">
    <property type="component" value="Unassembled WGS sequence"/>
</dbReference>
<accession>A0ABQ7J7R4</accession>
<reference evidence="1 2" key="1">
    <citation type="journal article" date="2020" name="bioRxiv">
        <title>Metabolic contributions of an alphaproteobacterial endosymbiont in the apicomplexan Cardiosporidium cionae.</title>
        <authorList>
            <person name="Hunter E.S."/>
            <person name="Paight C.J."/>
            <person name="Lane C.E."/>
        </authorList>
    </citation>
    <scope>NUCLEOTIDE SEQUENCE [LARGE SCALE GENOMIC DNA]</scope>
    <source>
        <strain evidence="1">ESH_2018</strain>
    </source>
</reference>